<keyword evidence="4" id="KW-1185">Reference proteome</keyword>
<dbReference type="Proteomes" id="UP000018890">
    <property type="component" value="Unassembled WGS sequence"/>
</dbReference>
<keyword evidence="1" id="KW-0472">Membrane</keyword>
<dbReference type="Pfam" id="PF13828">
    <property type="entry name" value="DUF4190"/>
    <property type="match status" value="1"/>
</dbReference>
<keyword evidence="1" id="KW-0812">Transmembrane</keyword>
<sequence length="88" mass="9199">MTDKRKTNILAVTSLIVGILSILLTAMGIVLGIVGIVLSVIANKQIKKANENGERLAKTGMFCSIAGVCLQLLFIVVGIVTVFSTPVG</sequence>
<name>W4Q1W4_9BACI</name>
<dbReference type="OrthoDB" id="2972738at2"/>
<accession>W4Q1W4</accession>
<keyword evidence="1" id="KW-1133">Transmembrane helix</keyword>
<organism evidence="3 4">
    <name type="scientific">Halalkalibacter wakoensis JCM 9140</name>
    <dbReference type="NCBI Taxonomy" id="1236970"/>
    <lineage>
        <taxon>Bacteria</taxon>
        <taxon>Bacillati</taxon>
        <taxon>Bacillota</taxon>
        <taxon>Bacilli</taxon>
        <taxon>Bacillales</taxon>
        <taxon>Bacillaceae</taxon>
        <taxon>Halalkalibacter</taxon>
    </lineage>
</organism>
<evidence type="ECO:0000313" key="4">
    <source>
        <dbReference type="Proteomes" id="UP000018890"/>
    </source>
</evidence>
<reference evidence="3" key="1">
    <citation type="journal article" date="2014" name="Genome Announc.">
        <title>Draft Genome Sequences of Three Alkaliphilic Bacillus Strains, Bacillus wakoensis JCM 9140T, Bacillus akibai JCM 9157T, and Bacillus hemicellulosilyticus JCM 9152T.</title>
        <authorList>
            <person name="Yuki M."/>
            <person name="Oshima K."/>
            <person name="Suda W."/>
            <person name="Oshida Y."/>
            <person name="Kitamura K."/>
            <person name="Iida T."/>
            <person name="Hattori M."/>
            <person name="Ohkuma M."/>
        </authorList>
    </citation>
    <scope>NUCLEOTIDE SEQUENCE [LARGE SCALE GENOMIC DNA]</scope>
    <source>
        <strain evidence="3">JCM 9140</strain>
    </source>
</reference>
<evidence type="ECO:0000256" key="1">
    <source>
        <dbReference type="SAM" id="Phobius"/>
    </source>
</evidence>
<evidence type="ECO:0000313" key="3">
    <source>
        <dbReference type="EMBL" id="GAE25733.1"/>
    </source>
</evidence>
<proteinExistence type="predicted"/>
<dbReference type="STRING" id="1236970.JCM9140_1741"/>
<dbReference type="EMBL" id="BAUT01000013">
    <property type="protein sequence ID" value="GAE25733.1"/>
    <property type="molecule type" value="Genomic_DNA"/>
</dbReference>
<feature type="transmembrane region" description="Helical" evidence="1">
    <location>
        <begin position="12"/>
        <end position="41"/>
    </location>
</feature>
<feature type="transmembrane region" description="Helical" evidence="1">
    <location>
        <begin position="62"/>
        <end position="83"/>
    </location>
</feature>
<protein>
    <recommendedName>
        <fullName evidence="2">DUF4190 domain-containing protein</fullName>
    </recommendedName>
</protein>
<comment type="caution">
    <text evidence="3">The sequence shown here is derived from an EMBL/GenBank/DDBJ whole genome shotgun (WGS) entry which is preliminary data.</text>
</comment>
<dbReference type="InterPro" id="IPR025241">
    <property type="entry name" value="DUF4190"/>
</dbReference>
<dbReference type="RefSeq" id="WP_034744553.1">
    <property type="nucleotide sequence ID" value="NZ_BAUT01000013.1"/>
</dbReference>
<gene>
    <name evidence="3" type="ORF">JCM9140_1741</name>
</gene>
<feature type="domain" description="DUF4190" evidence="2">
    <location>
        <begin position="10"/>
        <end position="73"/>
    </location>
</feature>
<dbReference type="AlphaFoldDB" id="W4Q1W4"/>
<evidence type="ECO:0000259" key="2">
    <source>
        <dbReference type="Pfam" id="PF13828"/>
    </source>
</evidence>